<evidence type="ECO:0000313" key="6">
    <source>
        <dbReference type="EMBL" id="TNC46071.1"/>
    </source>
</evidence>
<dbReference type="NCBIfam" id="TIGR00229">
    <property type="entry name" value="sensory_box"/>
    <property type="match status" value="3"/>
</dbReference>
<dbReference type="Pfam" id="PF00015">
    <property type="entry name" value="MCPsignal"/>
    <property type="match status" value="1"/>
</dbReference>
<dbReference type="InterPro" id="IPR013655">
    <property type="entry name" value="PAS_fold_3"/>
</dbReference>
<dbReference type="Gene3D" id="3.30.450.20">
    <property type="entry name" value="PAS domain"/>
    <property type="match status" value="3"/>
</dbReference>
<dbReference type="GO" id="GO:0004888">
    <property type="term" value="F:transmembrane signaling receptor activity"/>
    <property type="evidence" value="ECO:0007669"/>
    <property type="project" value="InterPro"/>
</dbReference>
<dbReference type="Pfam" id="PF08447">
    <property type="entry name" value="PAS_3"/>
    <property type="match status" value="2"/>
</dbReference>
<dbReference type="SMART" id="SM00091">
    <property type="entry name" value="PAS"/>
    <property type="match status" value="3"/>
</dbReference>
<dbReference type="CDD" id="cd00130">
    <property type="entry name" value="PAS"/>
    <property type="match status" value="3"/>
</dbReference>
<comment type="caution">
    <text evidence="6">The sequence shown here is derived from an EMBL/GenBank/DDBJ whole genome shotgun (WGS) entry which is preliminary data.</text>
</comment>
<dbReference type="Proteomes" id="UP000305887">
    <property type="component" value="Unassembled WGS sequence"/>
</dbReference>
<dbReference type="GO" id="GO:0016020">
    <property type="term" value="C:membrane"/>
    <property type="evidence" value="ECO:0007669"/>
    <property type="project" value="InterPro"/>
</dbReference>
<dbReference type="InterPro" id="IPR050903">
    <property type="entry name" value="Bact_Chemotaxis_MeTrfase"/>
</dbReference>
<dbReference type="GO" id="GO:0007165">
    <property type="term" value="P:signal transduction"/>
    <property type="evidence" value="ECO:0007669"/>
    <property type="project" value="UniProtKB-KW"/>
</dbReference>
<name>A0A5C4MNT4_9RHOB</name>
<evidence type="ECO:0000256" key="1">
    <source>
        <dbReference type="PROSITE-ProRule" id="PRU00284"/>
    </source>
</evidence>
<dbReference type="InterPro" id="IPR000700">
    <property type="entry name" value="PAS-assoc_C"/>
</dbReference>
<dbReference type="EMBL" id="VDFU01000042">
    <property type="protein sequence ID" value="TNC46071.1"/>
    <property type="molecule type" value="Genomic_DNA"/>
</dbReference>
<dbReference type="InterPro" id="IPR004090">
    <property type="entry name" value="Chemotax_Me-accpt_rcpt"/>
</dbReference>
<dbReference type="PROSITE" id="PS50111">
    <property type="entry name" value="CHEMOTAXIS_TRANSDUC_2"/>
    <property type="match status" value="1"/>
</dbReference>
<evidence type="ECO:0000256" key="2">
    <source>
        <dbReference type="SAM" id="MobiDB-lite"/>
    </source>
</evidence>
<dbReference type="InterPro" id="IPR035965">
    <property type="entry name" value="PAS-like_dom_sf"/>
</dbReference>
<feature type="domain" description="PAS" evidence="4">
    <location>
        <begin position="301"/>
        <end position="331"/>
    </location>
</feature>
<dbReference type="PANTHER" id="PTHR24422">
    <property type="entry name" value="CHEMOTAXIS PROTEIN METHYLTRANSFERASE"/>
    <property type="match status" value="1"/>
</dbReference>
<evidence type="ECO:0000259" key="4">
    <source>
        <dbReference type="PROSITE" id="PS50112"/>
    </source>
</evidence>
<feature type="domain" description="Methyl-accepting transducer" evidence="3">
    <location>
        <begin position="415"/>
        <end position="607"/>
    </location>
</feature>
<dbReference type="PRINTS" id="PR00260">
    <property type="entry name" value="CHEMTRNSDUCR"/>
</dbReference>
<dbReference type="SMART" id="SM00086">
    <property type="entry name" value="PAC"/>
    <property type="match status" value="3"/>
</dbReference>
<feature type="domain" description="PAC" evidence="5">
    <location>
        <begin position="116"/>
        <end position="168"/>
    </location>
</feature>
<feature type="region of interest" description="Disordered" evidence="2">
    <location>
        <begin position="1"/>
        <end position="25"/>
    </location>
</feature>
<evidence type="ECO:0000259" key="3">
    <source>
        <dbReference type="PROSITE" id="PS50111"/>
    </source>
</evidence>
<feature type="domain" description="PAC" evidence="5">
    <location>
        <begin position="238"/>
        <end position="290"/>
    </location>
</feature>
<evidence type="ECO:0000313" key="7">
    <source>
        <dbReference type="Proteomes" id="UP000305887"/>
    </source>
</evidence>
<dbReference type="InterPro" id="IPR001610">
    <property type="entry name" value="PAC"/>
</dbReference>
<protein>
    <submittedName>
        <fullName evidence="6">PAS domain S-box protein</fullName>
    </submittedName>
</protein>
<accession>A0A5C4MNT4</accession>
<dbReference type="Pfam" id="PF13426">
    <property type="entry name" value="PAS_9"/>
    <property type="match status" value="1"/>
</dbReference>
<dbReference type="AlphaFoldDB" id="A0A5C4MNT4"/>
<dbReference type="PANTHER" id="PTHR24422:SF10">
    <property type="entry name" value="CHEMOTAXIS PROTEIN METHYLTRANSFERASE 2"/>
    <property type="match status" value="1"/>
</dbReference>
<dbReference type="InterPro" id="IPR004089">
    <property type="entry name" value="MCPsignal_dom"/>
</dbReference>
<dbReference type="OrthoDB" id="9765776at2"/>
<reference evidence="6 7" key="1">
    <citation type="submission" date="2019-06" db="EMBL/GenBank/DDBJ databases">
        <title>YIM 131921 draft genome.</title>
        <authorList>
            <person name="Jiang L."/>
        </authorList>
    </citation>
    <scope>NUCLEOTIDE SEQUENCE [LARGE SCALE GENOMIC DNA]</scope>
    <source>
        <strain evidence="6 7">YIM 131921</strain>
    </source>
</reference>
<gene>
    <name evidence="6" type="ORF">FHG66_19555</name>
</gene>
<proteinExistence type="predicted"/>
<dbReference type="SMART" id="SM00283">
    <property type="entry name" value="MA"/>
    <property type="match status" value="1"/>
</dbReference>
<dbReference type="Gene3D" id="1.10.287.950">
    <property type="entry name" value="Methyl-accepting chemotaxis protein"/>
    <property type="match status" value="1"/>
</dbReference>
<dbReference type="SUPFAM" id="SSF55785">
    <property type="entry name" value="PYP-like sensor domain (PAS domain)"/>
    <property type="match status" value="3"/>
</dbReference>
<dbReference type="PROSITE" id="PS50113">
    <property type="entry name" value="PAC"/>
    <property type="match status" value="3"/>
</dbReference>
<dbReference type="GO" id="GO:0006935">
    <property type="term" value="P:chemotaxis"/>
    <property type="evidence" value="ECO:0007669"/>
    <property type="project" value="InterPro"/>
</dbReference>
<dbReference type="PROSITE" id="PS50112">
    <property type="entry name" value="PAS"/>
    <property type="match status" value="2"/>
</dbReference>
<feature type="domain" description="PAC" evidence="5">
    <location>
        <begin position="360"/>
        <end position="412"/>
    </location>
</feature>
<organism evidence="6 7">
    <name type="scientific">Rubellimicrobium rubrum</name>
    <dbReference type="NCBI Taxonomy" id="2585369"/>
    <lineage>
        <taxon>Bacteria</taxon>
        <taxon>Pseudomonadati</taxon>
        <taxon>Pseudomonadota</taxon>
        <taxon>Alphaproteobacteria</taxon>
        <taxon>Rhodobacterales</taxon>
        <taxon>Roseobacteraceae</taxon>
        <taxon>Rubellimicrobium</taxon>
    </lineage>
</organism>
<keyword evidence="7" id="KW-1185">Reference proteome</keyword>
<dbReference type="SUPFAM" id="SSF58104">
    <property type="entry name" value="Methyl-accepting chemotaxis protein (MCP) signaling domain"/>
    <property type="match status" value="1"/>
</dbReference>
<evidence type="ECO:0000259" key="5">
    <source>
        <dbReference type="PROSITE" id="PS50113"/>
    </source>
</evidence>
<keyword evidence="1" id="KW-0807">Transducer</keyword>
<sequence>MGPFAQDGGRGGEMTTSYTGDHPSEFLADNRITPAATSDMGCAAEALWSTLNAVQSVIHFGLDGTVLEANANFLAILGYDAEEVVGKDHSALCPEAFAASQDYRKLRRSLSRGEYIAGEFELVAKNGDEIWIQASYCPVISSDGGPGRMVMFATDITQDRRRRATEGSKLHAIERSQGCVEFDLKGYIRAANSRFCLALGYSEAEIIGQHHSMLCTPELAGSTEYRHFWLRLASGEHESGEYKLIGKDGQVVWVHAAYSPIPDAEGRTIGVIAFASDITAGRLQSLEGQSKIAAIHRSQAVIEFDVTGKVLRANDNFLRTLGYTLTEIQGQHHSLFCDPDYVKSDEYAGFWYQLSHGHFHSGRFRRVNKYGRNIWIQATYNPVIDAEGQIISIVKIASDITRQVELEERVRQQAQQMAADVKHLRHGLSQLADRTSEAGDFAQKSRSHGVRVAETFERSISASEAVSRWGAEIQEATGKIESLAHQTHMLAFNAAIEAARAGEHGVGFSVVADEVRKLAERCQASTQEITRLMRQLHEQIGAGESAARDGLSFFGKLSHELDEALASVEDLGATQATQRAVLEQVDQAVLQLLTASRGGENTVTATTTTSSLAA</sequence>
<feature type="domain" description="PAS" evidence="4">
    <location>
        <begin position="63"/>
        <end position="113"/>
    </location>
</feature>
<dbReference type="InterPro" id="IPR000014">
    <property type="entry name" value="PAS"/>
</dbReference>